<feature type="transmembrane region" description="Helical" evidence="1">
    <location>
        <begin position="15"/>
        <end position="34"/>
    </location>
</feature>
<dbReference type="Proteomes" id="UP000466535">
    <property type="component" value="Unassembled WGS sequence"/>
</dbReference>
<keyword evidence="3" id="KW-1185">Reference proteome</keyword>
<name>A0A6B0TDQ9_9EURY</name>
<keyword evidence="1" id="KW-0472">Membrane</keyword>
<protein>
    <submittedName>
        <fullName evidence="2">Uncharacterized protein</fullName>
    </submittedName>
</protein>
<dbReference type="EMBL" id="WUUT01000008">
    <property type="protein sequence ID" value="MXR53070.1"/>
    <property type="molecule type" value="Genomic_DNA"/>
</dbReference>
<sequence length="65" mass="7092">MADHDPVMRAARNGFGVLMVAILAVWAFGFVSAGGPDQRLFDLLLLGGAVYWGSQLYYRRQSGDS</sequence>
<evidence type="ECO:0000313" key="3">
    <source>
        <dbReference type="Proteomes" id="UP000466535"/>
    </source>
</evidence>
<proteinExistence type="predicted"/>
<dbReference type="AlphaFoldDB" id="A0A6B0TDQ9"/>
<evidence type="ECO:0000256" key="1">
    <source>
        <dbReference type="SAM" id="Phobius"/>
    </source>
</evidence>
<gene>
    <name evidence="2" type="ORF">GRX03_15845</name>
</gene>
<accession>A0A6B0TDQ9</accession>
<comment type="caution">
    <text evidence="2">The sequence shown here is derived from an EMBL/GenBank/DDBJ whole genome shotgun (WGS) entry which is preliminary data.</text>
</comment>
<organism evidence="2 3">
    <name type="scientific">Halovenus carboxidivorans</name>
    <dbReference type="NCBI Taxonomy" id="2692199"/>
    <lineage>
        <taxon>Archaea</taxon>
        <taxon>Methanobacteriati</taxon>
        <taxon>Methanobacteriota</taxon>
        <taxon>Stenosarchaea group</taxon>
        <taxon>Halobacteria</taxon>
        <taxon>Halobacteriales</taxon>
        <taxon>Haloarculaceae</taxon>
        <taxon>Halovenus</taxon>
    </lineage>
</organism>
<dbReference type="OrthoDB" id="237318at2157"/>
<keyword evidence="1" id="KW-1133">Transmembrane helix</keyword>
<reference evidence="2 3" key="1">
    <citation type="submission" date="2019-12" db="EMBL/GenBank/DDBJ databases">
        <title>Isolation and characterization of three novel carbon monoxide-oxidizing members of Halobacteria from salione crusts and soils.</title>
        <authorList>
            <person name="Myers M.R."/>
            <person name="King G.M."/>
        </authorList>
    </citation>
    <scope>NUCLEOTIDE SEQUENCE [LARGE SCALE GENOMIC DNA]</scope>
    <source>
        <strain evidence="2 3">WSH3</strain>
    </source>
</reference>
<keyword evidence="1" id="KW-0812">Transmembrane</keyword>
<dbReference type="RefSeq" id="WP_159765359.1">
    <property type="nucleotide sequence ID" value="NZ_WUUT01000008.1"/>
</dbReference>
<evidence type="ECO:0000313" key="2">
    <source>
        <dbReference type="EMBL" id="MXR53070.1"/>
    </source>
</evidence>